<dbReference type="EMBL" id="ODYU01008112">
    <property type="protein sequence ID" value="SOQ51432.1"/>
    <property type="molecule type" value="Genomic_DNA"/>
</dbReference>
<proteinExistence type="predicted"/>
<accession>A0A2H1WEZ4</accession>
<organism evidence="2">
    <name type="scientific">Spodoptera frugiperda</name>
    <name type="common">Fall armyworm</name>
    <dbReference type="NCBI Taxonomy" id="7108"/>
    <lineage>
        <taxon>Eukaryota</taxon>
        <taxon>Metazoa</taxon>
        <taxon>Ecdysozoa</taxon>
        <taxon>Arthropoda</taxon>
        <taxon>Hexapoda</taxon>
        <taxon>Insecta</taxon>
        <taxon>Pterygota</taxon>
        <taxon>Neoptera</taxon>
        <taxon>Endopterygota</taxon>
        <taxon>Lepidoptera</taxon>
        <taxon>Glossata</taxon>
        <taxon>Ditrysia</taxon>
        <taxon>Noctuoidea</taxon>
        <taxon>Noctuidae</taxon>
        <taxon>Amphipyrinae</taxon>
        <taxon>Spodoptera</taxon>
    </lineage>
</organism>
<dbReference type="AlphaFoldDB" id="A0A2H1WEZ4"/>
<reference evidence="2" key="1">
    <citation type="submission" date="2016-07" db="EMBL/GenBank/DDBJ databases">
        <authorList>
            <person name="Bretaudeau A."/>
        </authorList>
    </citation>
    <scope>NUCLEOTIDE SEQUENCE</scope>
    <source>
        <strain evidence="2">Rice</strain>
        <tissue evidence="2">Whole body</tissue>
    </source>
</reference>
<gene>
    <name evidence="2" type="ORF">SFRICE_011073</name>
</gene>
<evidence type="ECO:0000313" key="2">
    <source>
        <dbReference type="EMBL" id="SOQ51432.1"/>
    </source>
</evidence>
<feature type="region of interest" description="Disordered" evidence="1">
    <location>
        <begin position="360"/>
        <end position="390"/>
    </location>
</feature>
<name>A0A2H1WEZ4_SPOFR</name>
<sequence>MRSMPHRLWDLNSKLVISPEQRNPPKLFVIYHYKMLSLTKVSRQPLLVRDVLYLSYDNPPCFLGSEEFLRSHTANLSLTLGRNPRRQSFRDSWRSRPPILLLSFDANFLSEPDFHNLEHHVMSDELSPLHVHIVEHTASDGLVLEQPRREDASIGKLMTTLRYWHCMFSSGRPVADMMMISMIRRYNFTPTICIPWCRDPGEWCSPPAPLRMLPIVARAVNSPVLVLAAAAYLDLVAVRSVLHSDALVLQERCKCVWSYAANWRIRILNNAKDNPKLTMPASEVEIISWETSEAFLTSEGNLAEKKCSIAGEESSRLTPLPTNSLFLRLAARESSRPLRMHSATISEEIGDSSSSVKSSKKDLVLASKGDTSGNRSSVKKSKSQSLRQHPLKHLEKFRFERDKRHLMTRHACHTPYVKKLDGTPVVPSATNRLNLVMIQKPINIFKETSADPTYLHKAADYLAGLPGLRLEKQEKERATSSIYCVIPRYNMIGTQNIGTRYQGVYVRLSSTGLAKSLHFLYTAEFTHVS</sequence>
<evidence type="ECO:0000256" key="1">
    <source>
        <dbReference type="SAM" id="MobiDB-lite"/>
    </source>
</evidence>
<protein>
    <submittedName>
        <fullName evidence="2">SFRICE_011073</fullName>
    </submittedName>
</protein>